<proteinExistence type="predicted"/>
<organism evidence="2 3">
    <name type="scientific">Clarias magur</name>
    <name type="common">Asian catfish</name>
    <name type="synonym">Macropteronotus magur</name>
    <dbReference type="NCBI Taxonomy" id="1594786"/>
    <lineage>
        <taxon>Eukaryota</taxon>
        <taxon>Metazoa</taxon>
        <taxon>Chordata</taxon>
        <taxon>Craniata</taxon>
        <taxon>Vertebrata</taxon>
        <taxon>Euteleostomi</taxon>
        <taxon>Actinopterygii</taxon>
        <taxon>Neopterygii</taxon>
        <taxon>Teleostei</taxon>
        <taxon>Ostariophysi</taxon>
        <taxon>Siluriformes</taxon>
        <taxon>Clariidae</taxon>
        <taxon>Clarias</taxon>
    </lineage>
</organism>
<sequence>MPCQPVTLPPGPVREISEIVHGVIPPDLSTPTTELSRLESSDDDNPGENQDIQDVNSPHTEKDRASSPMLNVRQEE</sequence>
<evidence type="ECO:0000256" key="1">
    <source>
        <dbReference type="SAM" id="MobiDB-lite"/>
    </source>
</evidence>
<evidence type="ECO:0000313" key="2">
    <source>
        <dbReference type="EMBL" id="KAF5891155.1"/>
    </source>
</evidence>
<dbReference type="Proteomes" id="UP000727407">
    <property type="component" value="Unassembled WGS sequence"/>
</dbReference>
<accession>A0A8J4U5D0</accession>
<name>A0A8J4U5D0_CLAMG</name>
<feature type="compositionally biased region" description="Polar residues" evidence="1">
    <location>
        <begin position="47"/>
        <end position="58"/>
    </location>
</feature>
<comment type="caution">
    <text evidence="2">The sequence shown here is derived from an EMBL/GenBank/DDBJ whole genome shotgun (WGS) entry which is preliminary data.</text>
</comment>
<evidence type="ECO:0000313" key="3">
    <source>
        <dbReference type="Proteomes" id="UP000727407"/>
    </source>
</evidence>
<reference evidence="2" key="1">
    <citation type="submission" date="2020-07" db="EMBL/GenBank/DDBJ databases">
        <title>Clarias magur genome sequencing, assembly and annotation.</title>
        <authorList>
            <person name="Kushwaha B."/>
            <person name="Kumar R."/>
            <person name="Das P."/>
            <person name="Joshi C.G."/>
            <person name="Kumar D."/>
            <person name="Nagpure N.S."/>
            <person name="Pandey M."/>
            <person name="Agarwal S."/>
            <person name="Srivastava S."/>
            <person name="Singh M."/>
            <person name="Sahoo L."/>
            <person name="Jayasankar P."/>
            <person name="Meher P.K."/>
            <person name="Koringa P.G."/>
            <person name="Iquebal M.A."/>
            <person name="Das S.P."/>
            <person name="Bit A."/>
            <person name="Patnaik S."/>
            <person name="Patel N."/>
            <person name="Shah T.M."/>
            <person name="Hinsu A."/>
            <person name="Jena J.K."/>
        </authorList>
    </citation>
    <scope>NUCLEOTIDE SEQUENCE</scope>
    <source>
        <strain evidence="2">CIFAMagur01</strain>
        <tissue evidence="2">Testis</tissue>
    </source>
</reference>
<protein>
    <submittedName>
        <fullName evidence="2">Queuine tRNA-ribosyltransferase</fullName>
    </submittedName>
</protein>
<keyword evidence="3" id="KW-1185">Reference proteome</keyword>
<gene>
    <name evidence="2" type="primary">tgt</name>
    <name evidence="2" type="ORF">DAT39_019141</name>
</gene>
<feature type="region of interest" description="Disordered" evidence="1">
    <location>
        <begin position="22"/>
        <end position="76"/>
    </location>
</feature>
<dbReference type="AlphaFoldDB" id="A0A8J4U5D0"/>
<dbReference type="EMBL" id="QNUK01000612">
    <property type="protein sequence ID" value="KAF5891155.1"/>
    <property type="molecule type" value="Genomic_DNA"/>
</dbReference>